<feature type="domain" description="DEAD/DEAH-box helicase" evidence="2">
    <location>
        <begin position="74"/>
        <end position="137"/>
    </location>
</feature>
<comment type="similarity">
    <text evidence="1">Belongs to the helicase family. RecQ subfamily.</text>
</comment>
<reference evidence="3 4" key="1">
    <citation type="submission" date="2019-01" db="EMBL/GenBank/DDBJ databases">
        <title>Draft genome sequence of Psathyrella aberdarensis IHI B618.</title>
        <authorList>
            <person name="Buettner E."/>
            <person name="Kellner H."/>
        </authorList>
    </citation>
    <scope>NUCLEOTIDE SEQUENCE [LARGE SCALE GENOMIC DNA]</scope>
    <source>
        <strain evidence="3 4">IHI B618</strain>
    </source>
</reference>
<dbReference type="GO" id="GO:0005634">
    <property type="term" value="C:nucleus"/>
    <property type="evidence" value="ECO:0007669"/>
    <property type="project" value="TreeGrafter"/>
</dbReference>
<dbReference type="AlphaFoldDB" id="A0A4Q2DJZ5"/>
<evidence type="ECO:0000313" key="4">
    <source>
        <dbReference type="Proteomes" id="UP000290288"/>
    </source>
</evidence>
<dbReference type="GO" id="GO:0009378">
    <property type="term" value="F:four-way junction helicase activity"/>
    <property type="evidence" value="ECO:0007669"/>
    <property type="project" value="TreeGrafter"/>
</dbReference>
<evidence type="ECO:0000313" key="3">
    <source>
        <dbReference type="EMBL" id="RXW19461.1"/>
    </source>
</evidence>
<dbReference type="Proteomes" id="UP000290288">
    <property type="component" value="Unassembled WGS sequence"/>
</dbReference>
<accession>A0A4Q2DJZ5</accession>
<proteinExistence type="inferred from homology"/>
<dbReference type="GO" id="GO:0000724">
    <property type="term" value="P:double-strand break repair via homologous recombination"/>
    <property type="evidence" value="ECO:0007669"/>
    <property type="project" value="TreeGrafter"/>
</dbReference>
<evidence type="ECO:0000259" key="2">
    <source>
        <dbReference type="Pfam" id="PF00270"/>
    </source>
</evidence>
<dbReference type="InterPro" id="IPR027417">
    <property type="entry name" value="P-loop_NTPase"/>
</dbReference>
<dbReference type="PANTHER" id="PTHR13710">
    <property type="entry name" value="DNA HELICASE RECQ FAMILY MEMBER"/>
    <property type="match status" value="1"/>
</dbReference>
<dbReference type="GO" id="GO:0043138">
    <property type="term" value="F:3'-5' DNA helicase activity"/>
    <property type="evidence" value="ECO:0007669"/>
    <property type="project" value="TreeGrafter"/>
</dbReference>
<dbReference type="GO" id="GO:0003676">
    <property type="term" value="F:nucleic acid binding"/>
    <property type="evidence" value="ECO:0007669"/>
    <property type="project" value="InterPro"/>
</dbReference>
<name>A0A4Q2DJZ5_9AGAR</name>
<dbReference type="OrthoDB" id="10261556at2759"/>
<dbReference type="GO" id="GO:0005524">
    <property type="term" value="F:ATP binding"/>
    <property type="evidence" value="ECO:0007669"/>
    <property type="project" value="InterPro"/>
</dbReference>
<gene>
    <name evidence="3" type="ORF">EST38_g6383</name>
</gene>
<comment type="caution">
    <text evidence="3">The sequence shown here is derived from an EMBL/GenBank/DDBJ whole genome shotgun (WGS) entry which is preliminary data.</text>
</comment>
<sequence>MEFEDLTIPEVLEQIRHLSDDNIQQYYDHLVPIERAPTPEFWRTLDNRNDATLARWLCLLACVASGFSIIPFEFQLTATIALLSGKDSLVDVGTGYGKTWCMILPALLRLNRITLVISPLKQLQVNQVLQFKKFGIRTISINEDAPNDDALSKAATQSLSFNPSNSAPTTVTVHDSQEFSAITEASCL</sequence>
<dbReference type="GO" id="GO:0005737">
    <property type="term" value="C:cytoplasm"/>
    <property type="evidence" value="ECO:0007669"/>
    <property type="project" value="TreeGrafter"/>
</dbReference>
<dbReference type="PANTHER" id="PTHR13710:SF120">
    <property type="entry name" value="BIFUNCTIONAL 3'-5' EXONUCLEASE_ATP-DEPENDENT HELICASE WRN"/>
    <property type="match status" value="1"/>
</dbReference>
<dbReference type="EMBL" id="SDEE01000200">
    <property type="protein sequence ID" value="RXW19461.1"/>
    <property type="molecule type" value="Genomic_DNA"/>
</dbReference>
<dbReference type="Pfam" id="PF00270">
    <property type="entry name" value="DEAD"/>
    <property type="match status" value="1"/>
</dbReference>
<protein>
    <recommendedName>
        <fullName evidence="2">DEAD/DEAH-box helicase domain-containing protein</fullName>
    </recommendedName>
</protein>
<dbReference type="GO" id="GO:0005694">
    <property type="term" value="C:chromosome"/>
    <property type="evidence" value="ECO:0007669"/>
    <property type="project" value="TreeGrafter"/>
</dbReference>
<organism evidence="3 4">
    <name type="scientific">Candolleomyces aberdarensis</name>
    <dbReference type="NCBI Taxonomy" id="2316362"/>
    <lineage>
        <taxon>Eukaryota</taxon>
        <taxon>Fungi</taxon>
        <taxon>Dikarya</taxon>
        <taxon>Basidiomycota</taxon>
        <taxon>Agaricomycotina</taxon>
        <taxon>Agaricomycetes</taxon>
        <taxon>Agaricomycetidae</taxon>
        <taxon>Agaricales</taxon>
        <taxon>Agaricineae</taxon>
        <taxon>Psathyrellaceae</taxon>
        <taxon>Candolleomyces</taxon>
    </lineage>
</organism>
<dbReference type="STRING" id="2316362.A0A4Q2DJZ5"/>
<evidence type="ECO:0000256" key="1">
    <source>
        <dbReference type="ARBA" id="ARBA00005446"/>
    </source>
</evidence>
<dbReference type="InterPro" id="IPR011545">
    <property type="entry name" value="DEAD/DEAH_box_helicase_dom"/>
</dbReference>
<dbReference type="Gene3D" id="3.40.50.300">
    <property type="entry name" value="P-loop containing nucleotide triphosphate hydrolases"/>
    <property type="match status" value="1"/>
</dbReference>
<keyword evidence="4" id="KW-1185">Reference proteome</keyword>
<dbReference type="SUPFAM" id="SSF52540">
    <property type="entry name" value="P-loop containing nucleoside triphosphate hydrolases"/>
    <property type="match status" value="1"/>
</dbReference>